<reference evidence="1 2" key="1">
    <citation type="submission" date="2024-03" db="EMBL/GenBank/DDBJ databases">
        <title>Adaptation during the transition from Ophiocordyceps entomopathogen to insect associate is accompanied by gene loss and intensified selection.</title>
        <authorList>
            <person name="Ward C.M."/>
            <person name="Onetto C.A."/>
            <person name="Borneman A.R."/>
        </authorList>
    </citation>
    <scope>NUCLEOTIDE SEQUENCE [LARGE SCALE GENOMIC DNA]</scope>
    <source>
        <strain evidence="1">AWRI1</strain>
        <tissue evidence="1">Single Adult Female</tissue>
    </source>
</reference>
<proteinExistence type="predicted"/>
<dbReference type="EMBL" id="JBBCAQ010000008">
    <property type="protein sequence ID" value="KAK7602587.1"/>
    <property type="molecule type" value="Genomic_DNA"/>
</dbReference>
<accession>A0AAN9TPP5</accession>
<dbReference type="Proteomes" id="UP001367676">
    <property type="component" value="Unassembled WGS sequence"/>
</dbReference>
<sequence>MACAVRQPVSVLPLRELPILFLDEYIVPSIFNHAVLPKQFLRSEQLVVERVEHVSDYRCYTYGEIGMRGKKDALVISFRSRASYCLREKEMAASPLTLEVPGGVIYDATRNFEVDCLVTPSCLVGLKQRVASYTGG</sequence>
<gene>
    <name evidence="1" type="ORF">V9T40_008176</name>
</gene>
<evidence type="ECO:0000313" key="2">
    <source>
        <dbReference type="Proteomes" id="UP001367676"/>
    </source>
</evidence>
<keyword evidence="2" id="KW-1185">Reference proteome</keyword>
<comment type="caution">
    <text evidence="1">The sequence shown here is derived from an EMBL/GenBank/DDBJ whole genome shotgun (WGS) entry which is preliminary data.</text>
</comment>
<name>A0AAN9TPP5_9HEMI</name>
<protein>
    <submittedName>
        <fullName evidence="1">Uncharacterized protein</fullName>
    </submittedName>
</protein>
<dbReference type="AlphaFoldDB" id="A0AAN9TPP5"/>
<organism evidence="1 2">
    <name type="scientific">Parthenolecanium corni</name>
    <dbReference type="NCBI Taxonomy" id="536013"/>
    <lineage>
        <taxon>Eukaryota</taxon>
        <taxon>Metazoa</taxon>
        <taxon>Ecdysozoa</taxon>
        <taxon>Arthropoda</taxon>
        <taxon>Hexapoda</taxon>
        <taxon>Insecta</taxon>
        <taxon>Pterygota</taxon>
        <taxon>Neoptera</taxon>
        <taxon>Paraneoptera</taxon>
        <taxon>Hemiptera</taxon>
        <taxon>Sternorrhyncha</taxon>
        <taxon>Coccoidea</taxon>
        <taxon>Coccidae</taxon>
        <taxon>Parthenolecanium</taxon>
    </lineage>
</organism>
<evidence type="ECO:0000313" key="1">
    <source>
        <dbReference type="EMBL" id="KAK7602587.1"/>
    </source>
</evidence>